<keyword evidence="2" id="KW-1185">Reference proteome</keyword>
<protein>
    <recommendedName>
        <fullName evidence="3">Right handed beta helix domain-containing protein</fullName>
    </recommendedName>
</protein>
<name>A0ABS6X7Q1_9BACT</name>
<dbReference type="RefSeq" id="WP_199108589.1">
    <property type="nucleotide sequence ID" value="NZ_JAHWXQ010000001.1"/>
</dbReference>
<dbReference type="EMBL" id="JAHWXQ010000001">
    <property type="protein sequence ID" value="MBW3364024.1"/>
    <property type="molecule type" value="Genomic_DNA"/>
</dbReference>
<organism evidence="1 2">
    <name type="scientific">Pontibacter populi</name>
    <dbReference type="NCBI Taxonomy" id="890055"/>
    <lineage>
        <taxon>Bacteria</taxon>
        <taxon>Pseudomonadati</taxon>
        <taxon>Bacteroidota</taxon>
        <taxon>Cytophagia</taxon>
        <taxon>Cytophagales</taxon>
        <taxon>Hymenobacteraceae</taxon>
        <taxon>Pontibacter</taxon>
    </lineage>
</organism>
<gene>
    <name evidence="1" type="ORF">KYK27_03140</name>
</gene>
<accession>A0ABS6X7Q1</accession>
<dbReference type="Proteomes" id="UP000774935">
    <property type="component" value="Unassembled WGS sequence"/>
</dbReference>
<dbReference type="InterPro" id="IPR011050">
    <property type="entry name" value="Pectin_lyase_fold/virulence"/>
</dbReference>
<comment type="caution">
    <text evidence="1">The sequence shown here is derived from an EMBL/GenBank/DDBJ whole genome shotgun (WGS) entry which is preliminary data.</text>
</comment>
<dbReference type="SUPFAM" id="SSF51126">
    <property type="entry name" value="Pectin lyase-like"/>
    <property type="match status" value="1"/>
</dbReference>
<proteinExistence type="predicted"/>
<evidence type="ECO:0000313" key="2">
    <source>
        <dbReference type="Proteomes" id="UP000774935"/>
    </source>
</evidence>
<evidence type="ECO:0000313" key="1">
    <source>
        <dbReference type="EMBL" id="MBW3364024.1"/>
    </source>
</evidence>
<reference evidence="1 2" key="1">
    <citation type="submission" date="2021-07" db="EMBL/GenBank/DDBJ databases">
        <authorList>
            <person name="Kim M.K."/>
        </authorList>
    </citation>
    <scope>NUCLEOTIDE SEQUENCE [LARGE SCALE GENOMIC DNA]</scope>
    <source>
        <strain evidence="1 2">HLY7-15</strain>
    </source>
</reference>
<sequence length="178" mass="20168">MTEPSHNIISERAMDLLNEGKPLSDLYVEGEVKIEISDVWDKDVVIENCIIESFSGSVSQFKSPVKLLNSRFKNCQFVFTYFLGGLIIENCTFDNYLDFQAGGHNQLGSSIIIKNSEFHDFVNFFDCWYEGPVTINGNNFQKGTNLMSKEQLLTFDVPPQISNNQGSLNIESEFAIKE</sequence>
<evidence type="ECO:0008006" key="3">
    <source>
        <dbReference type="Google" id="ProtNLM"/>
    </source>
</evidence>